<evidence type="ECO:0000256" key="3">
    <source>
        <dbReference type="ARBA" id="ARBA00022553"/>
    </source>
</evidence>
<evidence type="ECO:0000256" key="4">
    <source>
        <dbReference type="ARBA" id="ARBA00022679"/>
    </source>
</evidence>
<keyword evidence="4" id="KW-0808">Transferase</keyword>
<dbReference type="SUPFAM" id="SSF56112">
    <property type="entry name" value="Protein kinase-like (PK-like)"/>
    <property type="match status" value="1"/>
</dbReference>
<dbReference type="eggNOG" id="ENOG502QQCZ">
    <property type="taxonomic scope" value="Eukaryota"/>
</dbReference>
<dbReference type="HOGENOM" id="CLU_000288_21_4_1"/>
<evidence type="ECO:0000256" key="9">
    <source>
        <dbReference type="PROSITE-ProRule" id="PRU10141"/>
    </source>
</evidence>
<keyword evidence="5 9" id="KW-0547">Nucleotide-binding</keyword>
<protein>
    <recommendedName>
        <fullName evidence="12">Protein kinase domain-containing protein</fullName>
    </recommendedName>
</protein>
<comment type="similarity">
    <text evidence="10">Belongs to the protein kinase superfamily.</text>
</comment>
<evidence type="ECO:0000313" key="14">
    <source>
        <dbReference type="Proteomes" id="UP000017836"/>
    </source>
</evidence>
<keyword evidence="2 10" id="KW-0723">Serine/threonine-protein kinase</keyword>
<evidence type="ECO:0000256" key="6">
    <source>
        <dbReference type="ARBA" id="ARBA00022777"/>
    </source>
</evidence>
<keyword evidence="6" id="KW-0418">Kinase</keyword>
<dbReference type="Gramene" id="ERN15230">
    <property type="protein sequence ID" value="ERN15230"/>
    <property type="gene ID" value="AMTR_s00056p00191650"/>
</dbReference>
<evidence type="ECO:0000256" key="10">
    <source>
        <dbReference type="RuleBase" id="RU000304"/>
    </source>
</evidence>
<comment type="subcellular location">
    <subcellularLocation>
        <location evidence="1">Membrane</location>
        <topology evidence="1">Single-pass membrane protein</topology>
    </subcellularLocation>
</comment>
<keyword evidence="8" id="KW-0675">Receptor</keyword>
<dbReference type="PROSITE" id="PS00108">
    <property type="entry name" value="PROTEIN_KINASE_ST"/>
    <property type="match status" value="1"/>
</dbReference>
<proteinExistence type="inferred from homology"/>
<gene>
    <name evidence="13" type="ORF">AMTR_s00056p00191650</name>
</gene>
<dbReference type="PANTHER" id="PTHR45631:SF162">
    <property type="entry name" value="PROTEIN KINASE DOMAIN-CONTAINING PROTEIN"/>
    <property type="match status" value="1"/>
</dbReference>
<dbReference type="Proteomes" id="UP000017836">
    <property type="component" value="Unassembled WGS sequence"/>
</dbReference>
<dbReference type="EMBL" id="KI392510">
    <property type="protein sequence ID" value="ERN15230.1"/>
    <property type="molecule type" value="Genomic_DNA"/>
</dbReference>
<keyword evidence="7 9" id="KW-0067">ATP-binding</keyword>
<dbReference type="GO" id="GO:0004674">
    <property type="term" value="F:protein serine/threonine kinase activity"/>
    <property type="evidence" value="ECO:0007669"/>
    <property type="project" value="UniProtKB-KW"/>
</dbReference>
<organism evidence="13 14">
    <name type="scientific">Amborella trichopoda</name>
    <dbReference type="NCBI Taxonomy" id="13333"/>
    <lineage>
        <taxon>Eukaryota</taxon>
        <taxon>Viridiplantae</taxon>
        <taxon>Streptophyta</taxon>
        <taxon>Embryophyta</taxon>
        <taxon>Tracheophyta</taxon>
        <taxon>Spermatophyta</taxon>
        <taxon>Magnoliopsida</taxon>
        <taxon>Amborellales</taxon>
        <taxon>Amborellaceae</taxon>
        <taxon>Amborella</taxon>
    </lineage>
</organism>
<evidence type="ECO:0000256" key="2">
    <source>
        <dbReference type="ARBA" id="ARBA00022527"/>
    </source>
</evidence>
<dbReference type="SMART" id="SM00220">
    <property type="entry name" value="S_TKc"/>
    <property type="match status" value="1"/>
</dbReference>
<dbReference type="FunFam" id="1.10.510.10:FF:000146">
    <property type="entry name" value="LRR receptor-like serine/threonine-protein kinase IOS1"/>
    <property type="match status" value="1"/>
</dbReference>
<dbReference type="Pfam" id="PF07714">
    <property type="entry name" value="PK_Tyr_Ser-Thr"/>
    <property type="match status" value="1"/>
</dbReference>
<dbReference type="PANTHER" id="PTHR45631">
    <property type="entry name" value="OS07G0107800 PROTEIN-RELATED"/>
    <property type="match status" value="1"/>
</dbReference>
<dbReference type="InterPro" id="IPR000719">
    <property type="entry name" value="Prot_kinase_dom"/>
</dbReference>
<dbReference type="GO" id="GO:0005524">
    <property type="term" value="F:ATP binding"/>
    <property type="evidence" value="ECO:0007669"/>
    <property type="project" value="UniProtKB-UniRule"/>
</dbReference>
<accession>U5CZ30</accession>
<feature type="domain" description="Protein kinase" evidence="12">
    <location>
        <begin position="17"/>
        <end position="298"/>
    </location>
</feature>
<dbReference type="InterPro" id="IPR008271">
    <property type="entry name" value="Ser/Thr_kinase_AS"/>
</dbReference>
<feature type="binding site" evidence="9">
    <location>
        <position position="45"/>
    </location>
    <ligand>
        <name>ATP</name>
        <dbReference type="ChEBI" id="CHEBI:30616"/>
    </ligand>
</feature>
<dbReference type="InterPro" id="IPR011009">
    <property type="entry name" value="Kinase-like_dom_sf"/>
</dbReference>
<feature type="region of interest" description="Disordered" evidence="11">
    <location>
        <begin position="299"/>
        <end position="333"/>
    </location>
</feature>
<evidence type="ECO:0000256" key="1">
    <source>
        <dbReference type="ARBA" id="ARBA00004167"/>
    </source>
</evidence>
<evidence type="ECO:0000256" key="11">
    <source>
        <dbReference type="SAM" id="MobiDB-lite"/>
    </source>
</evidence>
<dbReference type="Gene3D" id="3.30.200.20">
    <property type="entry name" value="Phosphorylase Kinase, domain 1"/>
    <property type="match status" value="1"/>
</dbReference>
<evidence type="ECO:0000256" key="7">
    <source>
        <dbReference type="ARBA" id="ARBA00022840"/>
    </source>
</evidence>
<dbReference type="Gene3D" id="1.10.510.10">
    <property type="entry name" value="Transferase(Phosphotransferase) domain 1"/>
    <property type="match status" value="1"/>
</dbReference>
<dbReference type="InterPro" id="IPR001245">
    <property type="entry name" value="Ser-Thr/Tyr_kinase_cat_dom"/>
</dbReference>
<evidence type="ECO:0000256" key="5">
    <source>
        <dbReference type="ARBA" id="ARBA00022741"/>
    </source>
</evidence>
<reference evidence="14" key="1">
    <citation type="journal article" date="2013" name="Science">
        <title>The Amborella genome and the evolution of flowering plants.</title>
        <authorList>
            <consortium name="Amborella Genome Project"/>
        </authorList>
    </citation>
    <scope>NUCLEOTIDE SEQUENCE [LARGE SCALE GENOMIC DNA]</scope>
</reference>
<dbReference type="InterPro" id="IPR017441">
    <property type="entry name" value="Protein_kinase_ATP_BS"/>
</dbReference>
<evidence type="ECO:0000313" key="13">
    <source>
        <dbReference type="EMBL" id="ERN15230.1"/>
    </source>
</evidence>
<dbReference type="AlphaFoldDB" id="U5CZ30"/>
<keyword evidence="3" id="KW-0597">Phosphoprotein</keyword>
<evidence type="ECO:0000256" key="8">
    <source>
        <dbReference type="ARBA" id="ARBA00023170"/>
    </source>
</evidence>
<dbReference type="STRING" id="13333.U5CZ30"/>
<keyword evidence="14" id="KW-1185">Reference proteome</keyword>
<dbReference type="PROSITE" id="PS00107">
    <property type="entry name" value="PROTEIN_KINASE_ATP"/>
    <property type="match status" value="1"/>
</dbReference>
<dbReference type="CDD" id="cd14066">
    <property type="entry name" value="STKc_IRAK"/>
    <property type="match status" value="1"/>
</dbReference>
<dbReference type="FunFam" id="3.30.200.20:FF:000394">
    <property type="entry name" value="Leucine-rich repeat receptor-like protein kinase"/>
    <property type="match status" value="1"/>
</dbReference>
<dbReference type="OMA" id="EMTINFD"/>
<dbReference type="PROSITE" id="PS50011">
    <property type="entry name" value="PROTEIN_KINASE_DOM"/>
    <property type="match status" value="1"/>
</dbReference>
<dbReference type="GO" id="GO:0016020">
    <property type="term" value="C:membrane"/>
    <property type="evidence" value="ECO:0007669"/>
    <property type="project" value="UniProtKB-SubCell"/>
</dbReference>
<evidence type="ECO:0000259" key="12">
    <source>
        <dbReference type="PROSITE" id="PS50011"/>
    </source>
</evidence>
<name>U5CZ30_AMBTC</name>
<sequence length="333" mass="37436">MSGSQAFTYSEIVSITNNFQNAIGRGGYGTVFHGCLKDGRQVAVKIRSDSSRQGLKEFMAEIELLMRVHHKYLTTFLGFCEDGNNMILIYEYMSNGNLQETLSNGNSSRIMNWEQRLKIALGAAQGLEYLHCGCKPPIIHRDVKTSNILLNERMEAKLADFGLSKAWPNEVDTHISTAVVGTPGYVDPEYYITNKLNEKSDVYSFGIVLLEILSGQPSIIIDGQTQERIHIVQWITPNLEKGDIQSVVDRRMQGGYDMNSVWKVAEIAMACTQKIGIKRPTMSEVVNELKGSLNLEFARSSKTNSRRQSRSQPMNSSDPIEFEDDSLFYPSPR</sequence>